<dbReference type="InterPro" id="IPR014756">
    <property type="entry name" value="Ig_E-set"/>
</dbReference>
<keyword evidence="3 6" id="KW-0732">Signal</keyword>
<keyword evidence="9" id="KW-1185">Reference proteome</keyword>
<accession>A0ABR8XV18</accession>
<evidence type="ECO:0000256" key="5">
    <source>
        <dbReference type="SAM" id="Phobius"/>
    </source>
</evidence>
<keyword evidence="2" id="KW-0479">Metal-binding</keyword>
<evidence type="ECO:0000256" key="1">
    <source>
        <dbReference type="ARBA" id="ARBA00004196"/>
    </source>
</evidence>
<feature type="transmembrane region" description="Helical" evidence="5">
    <location>
        <begin position="157"/>
        <end position="179"/>
    </location>
</feature>
<proteinExistence type="predicted"/>
<reference evidence="8 9" key="1">
    <citation type="submission" date="2020-08" db="EMBL/GenBank/DDBJ databases">
        <title>A Genomic Blueprint of the Chicken Gut Microbiome.</title>
        <authorList>
            <person name="Gilroy R."/>
            <person name="Ravi A."/>
            <person name="Getino M."/>
            <person name="Pursley I."/>
            <person name="Horton D.L."/>
            <person name="Alikhan N.-F."/>
            <person name="Baker D."/>
            <person name="Gharbi K."/>
            <person name="Hall N."/>
            <person name="Watson M."/>
            <person name="Adriaenssens E.M."/>
            <person name="Foster-Nyarko E."/>
            <person name="Jarju S."/>
            <person name="Secka A."/>
            <person name="Antonio M."/>
            <person name="Oren A."/>
            <person name="Chaudhuri R."/>
            <person name="La Ragione R.M."/>
            <person name="Hildebrand F."/>
            <person name="Pallen M.J."/>
        </authorList>
    </citation>
    <scope>NUCLEOTIDE SEQUENCE [LARGE SCALE GENOMIC DNA]</scope>
    <source>
        <strain evidence="8 9">A46</strain>
    </source>
</reference>
<keyword evidence="5" id="KW-0472">Membrane</keyword>
<comment type="caution">
    <text evidence="8">The sequence shown here is derived from an EMBL/GenBank/DDBJ whole genome shotgun (WGS) entry which is preliminary data.</text>
</comment>
<dbReference type="PANTHER" id="PTHR34820">
    <property type="entry name" value="INNER MEMBRANE PROTEIN YEBZ"/>
    <property type="match status" value="1"/>
</dbReference>
<dbReference type="Proteomes" id="UP000619101">
    <property type="component" value="Unassembled WGS sequence"/>
</dbReference>
<dbReference type="PANTHER" id="PTHR34820:SF4">
    <property type="entry name" value="INNER MEMBRANE PROTEIN YEBZ"/>
    <property type="match status" value="1"/>
</dbReference>
<dbReference type="InterPro" id="IPR007348">
    <property type="entry name" value="CopC_dom"/>
</dbReference>
<keyword evidence="5" id="KW-1133">Transmembrane helix</keyword>
<name>A0ABR8XV18_9BACL</name>
<evidence type="ECO:0000256" key="3">
    <source>
        <dbReference type="ARBA" id="ARBA00022729"/>
    </source>
</evidence>
<sequence>MMKQLLFALATAFLLFVPDAYAHTYLDSTNPAKGATVTEALQTIELKYSGKIEEGSVFKVLSSDGSEMPISSITLNDGVLTGTLASPLPNDTYIVEWNSISEDGHPLTGSFSFTINIAKDPDNQETAADTVNKLDSNVDSIVDKLKDETDSEGNNSIWTLIIVVSIIVLVLVGITIYSYKRWLVKRKGNK</sequence>
<evidence type="ECO:0000256" key="4">
    <source>
        <dbReference type="ARBA" id="ARBA00023008"/>
    </source>
</evidence>
<organism evidence="8 9">
    <name type="scientific">Solibacillus faecavium</name>
    <dbReference type="NCBI Taxonomy" id="2762221"/>
    <lineage>
        <taxon>Bacteria</taxon>
        <taxon>Bacillati</taxon>
        <taxon>Bacillota</taxon>
        <taxon>Bacilli</taxon>
        <taxon>Bacillales</taxon>
        <taxon>Caryophanaceae</taxon>
        <taxon>Solibacillus</taxon>
    </lineage>
</organism>
<dbReference type="EMBL" id="JACSPZ010000002">
    <property type="protein sequence ID" value="MBD8035788.1"/>
    <property type="molecule type" value="Genomic_DNA"/>
</dbReference>
<dbReference type="Pfam" id="PF04234">
    <property type="entry name" value="CopC"/>
    <property type="match status" value="1"/>
</dbReference>
<dbReference type="InterPro" id="IPR014755">
    <property type="entry name" value="Cu-Rt/internalin_Ig-like"/>
</dbReference>
<evidence type="ECO:0000256" key="2">
    <source>
        <dbReference type="ARBA" id="ARBA00022723"/>
    </source>
</evidence>
<keyword evidence="4" id="KW-0186">Copper</keyword>
<comment type="subcellular location">
    <subcellularLocation>
        <location evidence="1">Cell envelope</location>
    </subcellularLocation>
</comment>
<keyword evidence="5" id="KW-0812">Transmembrane</keyword>
<protein>
    <submittedName>
        <fullName evidence="8">Copper resistance protein CopC</fullName>
    </submittedName>
</protein>
<feature type="domain" description="CopC" evidence="7">
    <location>
        <begin position="23"/>
        <end position="115"/>
    </location>
</feature>
<feature type="signal peptide" evidence="6">
    <location>
        <begin position="1"/>
        <end position="22"/>
    </location>
</feature>
<feature type="chain" id="PRO_5047013483" evidence="6">
    <location>
        <begin position="23"/>
        <end position="190"/>
    </location>
</feature>
<evidence type="ECO:0000313" key="8">
    <source>
        <dbReference type="EMBL" id="MBD8035788.1"/>
    </source>
</evidence>
<dbReference type="Gene3D" id="2.60.40.1220">
    <property type="match status" value="1"/>
</dbReference>
<dbReference type="SUPFAM" id="SSF81296">
    <property type="entry name" value="E set domains"/>
    <property type="match status" value="1"/>
</dbReference>
<evidence type="ECO:0000259" key="7">
    <source>
        <dbReference type="Pfam" id="PF04234"/>
    </source>
</evidence>
<evidence type="ECO:0000313" key="9">
    <source>
        <dbReference type="Proteomes" id="UP000619101"/>
    </source>
</evidence>
<gene>
    <name evidence="8" type="ORF">H9635_03475</name>
</gene>
<evidence type="ECO:0000256" key="6">
    <source>
        <dbReference type="SAM" id="SignalP"/>
    </source>
</evidence>
<dbReference type="InterPro" id="IPR032694">
    <property type="entry name" value="CopC/D"/>
</dbReference>